<gene>
    <name evidence="5" type="ORF">ACFSUF_03390</name>
</gene>
<feature type="region of interest" description="Disordered" evidence="1">
    <location>
        <begin position="29"/>
        <end position="72"/>
    </location>
</feature>
<evidence type="ECO:0000259" key="3">
    <source>
        <dbReference type="Pfam" id="PF11258"/>
    </source>
</evidence>
<comment type="caution">
    <text evidence="5">The sequence shown here is derived from an EMBL/GenBank/DDBJ whole genome shotgun (WGS) entry which is preliminary data.</text>
</comment>
<evidence type="ECO:0000256" key="2">
    <source>
        <dbReference type="SAM" id="SignalP"/>
    </source>
</evidence>
<name>A0ABW5P965_9BACL</name>
<dbReference type="SUPFAM" id="SSF159774">
    <property type="entry name" value="YerB-like"/>
    <property type="match status" value="1"/>
</dbReference>
<dbReference type="InterPro" id="IPR035328">
    <property type="entry name" value="DUF3048_C"/>
</dbReference>
<dbReference type="Gene3D" id="3.50.90.10">
    <property type="entry name" value="YerB-like"/>
    <property type="match status" value="1"/>
</dbReference>
<feature type="domain" description="DUF3048" evidence="3">
    <location>
        <begin position="67"/>
        <end position="206"/>
    </location>
</feature>
<feature type="compositionally biased region" description="Polar residues" evidence="1">
    <location>
        <begin position="29"/>
        <end position="41"/>
    </location>
</feature>
<feature type="chain" id="PRO_5045576617" evidence="2">
    <location>
        <begin position="28"/>
        <end position="354"/>
    </location>
</feature>
<keyword evidence="2" id="KW-0732">Signal</keyword>
<proteinExistence type="predicted"/>
<organism evidence="5 6">
    <name type="scientific">Paenibacillus gansuensis</name>
    <dbReference type="NCBI Taxonomy" id="306542"/>
    <lineage>
        <taxon>Bacteria</taxon>
        <taxon>Bacillati</taxon>
        <taxon>Bacillota</taxon>
        <taxon>Bacilli</taxon>
        <taxon>Bacillales</taxon>
        <taxon>Paenibacillaceae</taxon>
        <taxon>Paenibacillus</taxon>
    </lineage>
</organism>
<protein>
    <submittedName>
        <fullName evidence="5">DUF3048 domain-containing protein</fullName>
    </submittedName>
</protein>
<feature type="compositionally biased region" description="Low complexity" evidence="1">
    <location>
        <begin position="51"/>
        <end position="64"/>
    </location>
</feature>
<dbReference type="PROSITE" id="PS51257">
    <property type="entry name" value="PROKAR_LIPOPROTEIN"/>
    <property type="match status" value="1"/>
</dbReference>
<dbReference type="EMBL" id="JBHUME010000002">
    <property type="protein sequence ID" value="MFD2611463.1"/>
    <property type="molecule type" value="Genomic_DNA"/>
</dbReference>
<dbReference type="InterPro" id="IPR021416">
    <property type="entry name" value="DUF3048_N"/>
</dbReference>
<accession>A0ABW5P965</accession>
<evidence type="ECO:0000313" key="5">
    <source>
        <dbReference type="EMBL" id="MFD2611463.1"/>
    </source>
</evidence>
<feature type="signal peptide" evidence="2">
    <location>
        <begin position="1"/>
        <end position="27"/>
    </location>
</feature>
<dbReference type="InterPro" id="IPR023158">
    <property type="entry name" value="YerB-like_sf"/>
</dbReference>
<dbReference type="Proteomes" id="UP001597541">
    <property type="component" value="Unassembled WGS sequence"/>
</dbReference>
<sequence>MTLIKRYRTAGLLTLAAAMAFSTAACSNPGKQETVQEQPPGNTAPEKPSNTAETPVPETPAPHTFPLTGLGTEQPVTERPLMFMVENSPKARPQSGLDQADIVYEVLAEGEITRFLAVFQSQAAETVGPVRSIRPYFVQLGEELDAVMVHAGWSQDAMNILTGHRLDHFDEVYGDGAYYWRDKSRKMPHNLYSSVAKIRDAVEDRKKRQEWMPVDLQFAAKDAPAPAGTPAVKIAIPYIAGYDVGYEYDAAAGLYKRVMEGKPHEDRITGKQLTASNVLICYTKHQVLDKAGRRNVDIYGPGKGYLVQKGVAQEITWENKGGAIRAYKDGQELSLIPGQTWVQIVPNGSKVTFE</sequence>
<dbReference type="Pfam" id="PF17479">
    <property type="entry name" value="DUF3048_C"/>
    <property type="match status" value="1"/>
</dbReference>
<evidence type="ECO:0000259" key="4">
    <source>
        <dbReference type="Pfam" id="PF17479"/>
    </source>
</evidence>
<evidence type="ECO:0000256" key="1">
    <source>
        <dbReference type="SAM" id="MobiDB-lite"/>
    </source>
</evidence>
<feature type="domain" description="DUF3048" evidence="4">
    <location>
        <begin position="235"/>
        <end position="342"/>
    </location>
</feature>
<dbReference type="RefSeq" id="WP_377600094.1">
    <property type="nucleotide sequence ID" value="NZ_JBHUME010000002.1"/>
</dbReference>
<evidence type="ECO:0000313" key="6">
    <source>
        <dbReference type="Proteomes" id="UP001597541"/>
    </source>
</evidence>
<keyword evidence="6" id="KW-1185">Reference proteome</keyword>
<reference evidence="6" key="1">
    <citation type="journal article" date="2019" name="Int. J. Syst. Evol. Microbiol.">
        <title>The Global Catalogue of Microorganisms (GCM) 10K type strain sequencing project: providing services to taxonomists for standard genome sequencing and annotation.</title>
        <authorList>
            <consortium name="The Broad Institute Genomics Platform"/>
            <consortium name="The Broad Institute Genome Sequencing Center for Infectious Disease"/>
            <person name="Wu L."/>
            <person name="Ma J."/>
        </authorList>
    </citation>
    <scope>NUCLEOTIDE SEQUENCE [LARGE SCALE GENOMIC DNA]</scope>
    <source>
        <strain evidence="6">KCTC 3950</strain>
    </source>
</reference>
<dbReference type="Pfam" id="PF11258">
    <property type="entry name" value="DUF3048"/>
    <property type="match status" value="1"/>
</dbReference>